<name>A0A821ZFI2_9BILA</name>
<feature type="domain" description="Topo IA-type catalytic" evidence="3">
    <location>
        <begin position="1"/>
        <end position="59"/>
    </location>
</feature>
<dbReference type="PANTHER" id="PTHR11390:SF20">
    <property type="entry name" value="DNA TOPOISOMERASE 3-BETA-1"/>
    <property type="match status" value="1"/>
</dbReference>
<dbReference type="EC" id="5.6.2.1" evidence="1"/>
<evidence type="ECO:0000259" key="3">
    <source>
        <dbReference type="PROSITE" id="PS52039"/>
    </source>
</evidence>
<dbReference type="Gene3D" id="1.10.290.10">
    <property type="entry name" value="Topoisomerase I, domain 4"/>
    <property type="match status" value="1"/>
</dbReference>
<evidence type="ECO:0000256" key="1">
    <source>
        <dbReference type="RuleBase" id="RU362092"/>
    </source>
</evidence>
<evidence type="ECO:0000256" key="2">
    <source>
        <dbReference type="SAM" id="MobiDB-lite"/>
    </source>
</evidence>
<dbReference type="GO" id="GO:0003917">
    <property type="term" value="F:DNA topoisomerase type I (single strand cut, ATP-independent) activity"/>
    <property type="evidence" value="ECO:0007669"/>
    <property type="project" value="UniProtKB-EC"/>
</dbReference>
<dbReference type="GO" id="GO:0006281">
    <property type="term" value="P:DNA repair"/>
    <property type="evidence" value="ECO:0007669"/>
    <property type="project" value="TreeGrafter"/>
</dbReference>
<feature type="non-terminal residue" evidence="4">
    <location>
        <position position="1"/>
    </location>
</feature>
<dbReference type="InterPro" id="IPR013497">
    <property type="entry name" value="Topo_IA_cen"/>
</dbReference>
<sequence>SDWQTHIKSLLSEGQYTTPKRGKDVGDHPPITPVKAASSAAVGGGDYWRIYDYVCRHFI</sequence>
<dbReference type="GO" id="GO:0006265">
    <property type="term" value="P:DNA topological change"/>
    <property type="evidence" value="ECO:0007669"/>
    <property type="project" value="InterPro"/>
</dbReference>
<dbReference type="AlphaFoldDB" id="A0A821ZFI2"/>
<gene>
    <name evidence="4" type="ORF">UJA718_LOCUS49552</name>
</gene>
<dbReference type="InterPro" id="IPR013826">
    <property type="entry name" value="Topo_IA_cen_sub3"/>
</dbReference>
<accession>A0A821ZFI2</accession>
<organism evidence="4 5">
    <name type="scientific">Rotaria socialis</name>
    <dbReference type="NCBI Taxonomy" id="392032"/>
    <lineage>
        <taxon>Eukaryota</taxon>
        <taxon>Metazoa</taxon>
        <taxon>Spiralia</taxon>
        <taxon>Gnathifera</taxon>
        <taxon>Rotifera</taxon>
        <taxon>Eurotatoria</taxon>
        <taxon>Bdelloidea</taxon>
        <taxon>Philodinida</taxon>
        <taxon>Philodinidae</taxon>
        <taxon>Rotaria</taxon>
    </lineage>
</organism>
<keyword evidence="1" id="KW-0413">Isomerase</keyword>
<dbReference type="PANTHER" id="PTHR11390">
    <property type="entry name" value="PROKARYOTIC DNA TOPOISOMERASE"/>
    <property type="match status" value="1"/>
</dbReference>
<keyword evidence="5" id="KW-1185">Reference proteome</keyword>
<protein>
    <recommendedName>
        <fullName evidence="1">DNA topoisomerase</fullName>
        <ecNumber evidence="1">5.6.2.1</ecNumber>
    </recommendedName>
</protein>
<comment type="function">
    <text evidence="1">Introduces a single-strand break via transesterification at a target site in duplex DNA. Releases the supercoiling and torsional tension of DNA introduced during the DNA replication and transcription by transiently cleaving and rejoining one strand of the DNA duplex. The scissile phosphodiester is attacked by the catalytic tyrosine of the enzyme, resulting in the formation of a DNA-(5'-phosphotyrosyl)-enzyme intermediate and the expulsion of a 3'-OH DNA strand.</text>
</comment>
<dbReference type="SUPFAM" id="SSF56712">
    <property type="entry name" value="Prokaryotic type I DNA topoisomerase"/>
    <property type="match status" value="1"/>
</dbReference>
<feature type="non-terminal residue" evidence="4">
    <location>
        <position position="59"/>
    </location>
</feature>
<dbReference type="GO" id="GO:0003677">
    <property type="term" value="F:DNA binding"/>
    <property type="evidence" value="ECO:0007669"/>
    <property type="project" value="UniProtKB-KW"/>
</dbReference>
<dbReference type="GO" id="GO:0006310">
    <property type="term" value="P:DNA recombination"/>
    <property type="evidence" value="ECO:0007669"/>
    <property type="project" value="TreeGrafter"/>
</dbReference>
<dbReference type="InterPro" id="IPR023405">
    <property type="entry name" value="Topo_IA_core_domain"/>
</dbReference>
<dbReference type="Proteomes" id="UP000663873">
    <property type="component" value="Unassembled WGS sequence"/>
</dbReference>
<feature type="region of interest" description="Disordered" evidence="2">
    <location>
        <begin position="16"/>
        <end position="37"/>
    </location>
</feature>
<keyword evidence="1" id="KW-0799">Topoisomerase</keyword>
<comment type="caution">
    <text evidence="4">The sequence shown here is derived from an EMBL/GenBank/DDBJ whole genome shotgun (WGS) entry which is preliminary data.</text>
</comment>
<reference evidence="4" key="1">
    <citation type="submission" date="2021-02" db="EMBL/GenBank/DDBJ databases">
        <authorList>
            <person name="Nowell W R."/>
        </authorList>
    </citation>
    <scope>NUCLEOTIDE SEQUENCE</scope>
</reference>
<evidence type="ECO:0000313" key="5">
    <source>
        <dbReference type="Proteomes" id="UP000663873"/>
    </source>
</evidence>
<dbReference type="InterPro" id="IPR000380">
    <property type="entry name" value="Topo_IA"/>
</dbReference>
<comment type="similarity">
    <text evidence="1">Belongs to the type IA topoisomerase family.</text>
</comment>
<comment type="catalytic activity">
    <reaction evidence="1">
        <text>ATP-independent breakage of single-stranded DNA, followed by passage and rejoining.</text>
        <dbReference type="EC" id="5.6.2.1"/>
    </reaction>
</comment>
<evidence type="ECO:0000313" key="4">
    <source>
        <dbReference type="EMBL" id="CAF4985679.1"/>
    </source>
</evidence>
<dbReference type="EMBL" id="CAJOBP010104688">
    <property type="protein sequence ID" value="CAF4985679.1"/>
    <property type="molecule type" value="Genomic_DNA"/>
</dbReference>
<dbReference type="PROSITE" id="PS52039">
    <property type="entry name" value="TOPO_IA_2"/>
    <property type="match status" value="1"/>
</dbReference>
<keyword evidence="1" id="KW-0238">DNA-binding</keyword>
<proteinExistence type="inferred from homology"/>
<dbReference type="GO" id="GO:0005634">
    <property type="term" value="C:nucleus"/>
    <property type="evidence" value="ECO:0007669"/>
    <property type="project" value="TreeGrafter"/>
</dbReference>